<proteinExistence type="predicted"/>
<dbReference type="EMBL" id="JACHDD010000001">
    <property type="protein sequence ID" value="MBB5422150.1"/>
    <property type="molecule type" value="Genomic_DNA"/>
</dbReference>
<accession>A0A7W8Q1Q6</accession>
<keyword evidence="3" id="KW-1185">Reference proteome</keyword>
<feature type="region of interest" description="Disordered" evidence="1">
    <location>
        <begin position="55"/>
        <end position="76"/>
    </location>
</feature>
<feature type="compositionally biased region" description="Low complexity" evidence="1">
    <location>
        <begin position="63"/>
        <end position="76"/>
    </location>
</feature>
<evidence type="ECO:0000313" key="2">
    <source>
        <dbReference type="EMBL" id="MBB5422150.1"/>
    </source>
</evidence>
<evidence type="ECO:0000313" key="3">
    <source>
        <dbReference type="Proteomes" id="UP000592780"/>
    </source>
</evidence>
<dbReference type="AlphaFoldDB" id="A0A7W8Q1Q6"/>
<sequence length="76" mass="8524">MKLKNKLALVTGIRRVSVWKPPRSFAQRAPRSLWQQLSAASTSCSQMPARAPQLRWKPLPLKRSTTSSRSISSVCC</sequence>
<reference evidence="2 3" key="1">
    <citation type="submission" date="2020-08" db="EMBL/GenBank/DDBJ databases">
        <title>Genomic Encyclopedia of Type Strains, Phase IV (KMG-V): Genome sequencing to study the core and pangenomes of soil and plant-associated prokaryotes.</title>
        <authorList>
            <person name="Whitman W."/>
        </authorList>
    </citation>
    <scope>NUCLEOTIDE SEQUENCE [LARGE SCALE GENOMIC DNA]</scope>
    <source>
        <strain evidence="2 3">JPY158</strain>
    </source>
</reference>
<comment type="caution">
    <text evidence="2">The sequence shown here is derived from an EMBL/GenBank/DDBJ whole genome shotgun (WGS) entry which is preliminary data.</text>
</comment>
<name>A0A7W8Q1Q6_PARAM</name>
<dbReference type="Proteomes" id="UP000592780">
    <property type="component" value="Unassembled WGS sequence"/>
</dbReference>
<organism evidence="2 3">
    <name type="scientific">Paraburkholderia atlantica</name>
    <dbReference type="NCBI Taxonomy" id="2654982"/>
    <lineage>
        <taxon>Bacteria</taxon>
        <taxon>Pseudomonadati</taxon>
        <taxon>Pseudomonadota</taxon>
        <taxon>Betaproteobacteria</taxon>
        <taxon>Burkholderiales</taxon>
        <taxon>Burkholderiaceae</taxon>
        <taxon>Paraburkholderia</taxon>
    </lineage>
</organism>
<protein>
    <submittedName>
        <fullName evidence="2">Uncharacterized protein</fullName>
    </submittedName>
</protein>
<gene>
    <name evidence="2" type="ORF">HDG40_000291</name>
</gene>
<evidence type="ECO:0000256" key="1">
    <source>
        <dbReference type="SAM" id="MobiDB-lite"/>
    </source>
</evidence>